<evidence type="ECO:0000313" key="3">
    <source>
        <dbReference type="Proteomes" id="UP000434957"/>
    </source>
</evidence>
<dbReference type="EMBL" id="QXFT01002116">
    <property type="protein sequence ID" value="KAE9303657.1"/>
    <property type="molecule type" value="Genomic_DNA"/>
</dbReference>
<accession>A0A6A4D837</accession>
<name>A0A6A4D837_9STRA</name>
<comment type="caution">
    <text evidence="2">The sequence shown here is derived from an EMBL/GenBank/DDBJ whole genome shotgun (WGS) entry which is preliminary data.</text>
</comment>
<evidence type="ECO:0000313" key="2">
    <source>
        <dbReference type="EMBL" id="KAE9303657.1"/>
    </source>
</evidence>
<gene>
    <name evidence="2" type="ORF">PR003_g21950</name>
</gene>
<reference evidence="2 3" key="1">
    <citation type="submission" date="2018-08" db="EMBL/GenBank/DDBJ databases">
        <title>Genomic investigation of the strawberry pathogen Phytophthora fragariae indicates pathogenicity is determined by transcriptional variation in three key races.</title>
        <authorList>
            <person name="Adams T.M."/>
            <person name="Armitage A.D."/>
            <person name="Sobczyk M.K."/>
            <person name="Bates H.J."/>
            <person name="Dunwell J.M."/>
            <person name="Nellist C.F."/>
            <person name="Harrison R.J."/>
        </authorList>
    </citation>
    <scope>NUCLEOTIDE SEQUENCE [LARGE SCALE GENOMIC DNA]</scope>
    <source>
        <strain evidence="2 3">SCRP333</strain>
    </source>
</reference>
<dbReference type="AlphaFoldDB" id="A0A6A4D837"/>
<proteinExistence type="predicted"/>
<evidence type="ECO:0000256" key="1">
    <source>
        <dbReference type="SAM" id="MobiDB-lite"/>
    </source>
</evidence>
<dbReference type="Proteomes" id="UP000434957">
    <property type="component" value="Unassembled WGS sequence"/>
</dbReference>
<organism evidence="2 3">
    <name type="scientific">Phytophthora rubi</name>
    <dbReference type="NCBI Taxonomy" id="129364"/>
    <lineage>
        <taxon>Eukaryota</taxon>
        <taxon>Sar</taxon>
        <taxon>Stramenopiles</taxon>
        <taxon>Oomycota</taxon>
        <taxon>Peronosporomycetes</taxon>
        <taxon>Peronosporales</taxon>
        <taxon>Peronosporaceae</taxon>
        <taxon>Phytophthora</taxon>
    </lineage>
</organism>
<sequence>MLGQVNGLFRMHSEVVVVKPATIKVFVEIAGMDIIPATKWDAAPLMGPPCTLTAGTPTPAPTPFTPTPTEADTGAVTMHAGAVQAWDPRPALCSYICQTLLAP</sequence>
<feature type="region of interest" description="Disordered" evidence="1">
    <location>
        <begin position="51"/>
        <end position="72"/>
    </location>
</feature>
<protein>
    <submittedName>
        <fullName evidence="2">Uncharacterized protein</fullName>
    </submittedName>
</protein>
<keyword evidence="3" id="KW-1185">Reference proteome</keyword>